<dbReference type="STRING" id="146817.SAMN04488502_101552"/>
<sequence length="240" mass="26312">MLVFAKSDIGLIRQTNEDSYACIHPVLFLVADGMGGHVAGEVASKLAAQAVSDYWQQNSPVRSAPELLLEQAITKANELIFQLSKSRDDYAGMGTTVSVVYLEDTNVFWGHVGDSRIYLLRDHQLCQLTNDHSLVWELVQSGNITKAQAHTHPQRNMLTRAVGASKTIQVDIGTTIWRKGDCLLLCTDGLTNMLDEQEICRIITAEYQDGQKAVNALITAANQAGGLDNVTAILLKNEEV</sequence>
<dbReference type="PROSITE" id="PS51746">
    <property type="entry name" value="PPM_2"/>
    <property type="match status" value="1"/>
</dbReference>
<evidence type="ECO:0000313" key="2">
    <source>
        <dbReference type="EMBL" id="SDL68734.1"/>
    </source>
</evidence>
<dbReference type="EMBL" id="FNHB01000001">
    <property type="protein sequence ID" value="SDL68734.1"/>
    <property type="molecule type" value="Genomic_DNA"/>
</dbReference>
<protein>
    <submittedName>
        <fullName evidence="2">Protein phosphatase</fullName>
    </submittedName>
</protein>
<dbReference type="SMART" id="SM00331">
    <property type="entry name" value="PP2C_SIG"/>
    <property type="match status" value="1"/>
</dbReference>
<dbReference type="Pfam" id="PF13672">
    <property type="entry name" value="PP2C_2"/>
    <property type="match status" value="1"/>
</dbReference>
<keyword evidence="3" id="KW-1185">Reference proteome</keyword>
<dbReference type="RefSeq" id="WP_092068027.1">
    <property type="nucleotide sequence ID" value="NZ_FNHB01000001.1"/>
</dbReference>
<organism evidence="2 3">
    <name type="scientific">Dendrosporobacter quercicolus</name>
    <dbReference type="NCBI Taxonomy" id="146817"/>
    <lineage>
        <taxon>Bacteria</taxon>
        <taxon>Bacillati</taxon>
        <taxon>Bacillota</taxon>
        <taxon>Negativicutes</taxon>
        <taxon>Selenomonadales</taxon>
        <taxon>Sporomusaceae</taxon>
        <taxon>Dendrosporobacter</taxon>
    </lineage>
</organism>
<evidence type="ECO:0000313" key="3">
    <source>
        <dbReference type="Proteomes" id="UP000214880"/>
    </source>
</evidence>
<evidence type="ECO:0000259" key="1">
    <source>
        <dbReference type="PROSITE" id="PS51746"/>
    </source>
</evidence>
<accession>A0A1G9M3K4</accession>
<dbReference type="CDD" id="cd00143">
    <property type="entry name" value="PP2Cc"/>
    <property type="match status" value="1"/>
</dbReference>
<dbReference type="PANTHER" id="PTHR13832:SF860">
    <property type="entry name" value="PROTEIN PHOSPHATASE PHPP"/>
    <property type="match status" value="1"/>
</dbReference>
<dbReference type="InterPro" id="IPR001932">
    <property type="entry name" value="PPM-type_phosphatase-like_dom"/>
</dbReference>
<name>A0A1G9M3K4_9FIRM</name>
<dbReference type="SMART" id="SM00332">
    <property type="entry name" value="PP2Cc"/>
    <property type="match status" value="1"/>
</dbReference>
<dbReference type="Proteomes" id="UP000214880">
    <property type="component" value="Unassembled WGS sequence"/>
</dbReference>
<gene>
    <name evidence="2" type="ORF">SAMN04488502_101552</name>
</gene>
<proteinExistence type="predicted"/>
<dbReference type="AlphaFoldDB" id="A0A1G9M3K4"/>
<dbReference type="SUPFAM" id="SSF81606">
    <property type="entry name" value="PP2C-like"/>
    <property type="match status" value="1"/>
</dbReference>
<dbReference type="PANTHER" id="PTHR13832">
    <property type="entry name" value="PROTEIN PHOSPHATASE 2C"/>
    <property type="match status" value="1"/>
</dbReference>
<reference evidence="2 3" key="1">
    <citation type="submission" date="2016-10" db="EMBL/GenBank/DDBJ databases">
        <authorList>
            <person name="de Groot N.N."/>
        </authorList>
    </citation>
    <scope>NUCLEOTIDE SEQUENCE [LARGE SCALE GENOMIC DNA]</scope>
    <source>
        <strain evidence="2 3">DSM 1736</strain>
    </source>
</reference>
<feature type="domain" description="PPM-type phosphatase" evidence="1">
    <location>
        <begin position="2"/>
        <end position="237"/>
    </location>
</feature>
<dbReference type="InterPro" id="IPR015655">
    <property type="entry name" value="PP2C"/>
</dbReference>
<dbReference type="GO" id="GO:0004722">
    <property type="term" value="F:protein serine/threonine phosphatase activity"/>
    <property type="evidence" value="ECO:0007669"/>
    <property type="project" value="InterPro"/>
</dbReference>
<dbReference type="OrthoDB" id="9801841at2"/>
<dbReference type="Gene3D" id="3.60.40.10">
    <property type="entry name" value="PPM-type phosphatase domain"/>
    <property type="match status" value="1"/>
</dbReference>
<dbReference type="NCBIfam" id="NF033484">
    <property type="entry name" value="Stp1_PP2C_phos"/>
    <property type="match status" value="1"/>
</dbReference>
<dbReference type="InterPro" id="IPR036457">
    <property type="entry name" value="PPM-type-like_dom_sf"/>
</dbReference>